<feature type="compositionally biased region" description="Low complexity" evidence="2">
    <location>
        <begin position="993"/>
        <end position="1006"/>
    </location>
</feature>
<feature type="compositionally biased region" description="Basic and acidic residues" evidence="2">
    <location>
        <begin position="1824"/>
        <end position="1834"/>
    </location>
</feature>
<dbReference type="GO" id="GO:0003676">
    <property type="term" value="F:nucleic acid binding"/>
    <property type="evidence" value="ECO:0007669"/>
    <property type="project" value="InterPro"/>
</dbReference>
<evidence type="ECO:0000256" key="1">
    <source>
        <dbReference type="SAM" id="Coils"/>
    </source>
</evidence>
<dbReference type="KEGG" id="mass:CR152_32250"/>
<dbReference type="Gene3D" id="3.40.50.300">
    <property type="entry name" value="P-loop containing nucleotide triphosphate hydrolases"/>
    <property type="match status" value="2"/>
</dbReference>
<dbReference type="Pfam" id="PF18853">
    <property type="entry name" value="LPD37"/>
    <property type="match status" value="1"/>
</dbReference>
<dbReference type="Pfam" id="PF18823">
    <property type="entry name" value="InPase"/>
    <property type="match status" value="1"/>
</dbReference>
<feature type="region of interest" description="Disordered" evidence="2">
    <location>
        <begin position="1373"/>
        <end position="1416"/>
    </location>
</feature>
<feature type="region of interest" description="Disordered" evidence="2">
    <location>
        <begin position="356"/>
        <end position="393"/>
    </location>
</feature>
<dbReference type="InterPro" id="IPR002052">
    <property type="entry name" value="DNA_methylase_N6_adenine_CS"/>
</dbReference>
<dbReference type="InterPro" id="IPR041595">
    <property type="entry name" value="Inorganic_Pase"/>
</dbReference>
<dbReference type="Proteomes" id="UP000229897">
    <property type="component" value="Plasmid unnamed"/>
</dbReference>
<accession>A0A2D2DW92</accession>
<evidence type="ECO:0000259" key="3">
    <source>
        <dbReference type="PROSITE" id="PS51192"/>
    </source>
</evidence>
<dbReference type="GO" id="GO:0032259">
    <property type="term" value="P:methylation"/>
    <property type="evidence" value="ECO:0007669"/>
    <property type="project" value="InterPro"/>
</dbReference>
<dbReference type="NCBIfam" id="NF032893">
    <property type="entry name" value="tail-700"/>
    <property type="match status" value="1"/>
</dbReference>
<evidence type="ECO:0000313" key="4">
    <source>
        <dbReference type="EMBL" id="ATQ79249.1"/>
    </source>
</evidence>
<geneLocation type="plasmid" evidence="4 5">
    <name>unnamed</name>
</geneLocation>
<dbReference type="EMBL" id="CP024609">
    <property type="protein sequence ID" value="ATQ79249.1"/>
    <property type="molecule type" value="Genomic_DNA"/>
</dbReference>
<reference evidence="4" key="1">
    <citation type="submission" date="2017-10" db="EMBL/GenBank/DDBJ databases">
        <title>Massilia psychrophilum sp. nov., a novel purple-pigmented bacterium isolated from Tianshan glacier, Xinjiang Municipality, China.</title>
        <authorList>
            <person name="Wang H."/>
        </authorList>
    </citation>
    <scope>NUCLEOTIDE SEQUENCE [LARGE SCALE GENOMIC DNA]</scope>
    <source>
        <strain evidence="4">B2</strain>
        <plasmid evidence="4">unnamed</plasmid>
    </source>
</reference>
<protein>
    <recommendedName>
        <fullName evidence="3">Helicase ATP-binding domain-containing protein</fullName>
    </recommendedName>
</protein>
<keyword evidence="1" id="KW-0175">Coiled coil</keyword>
<dbReference type="InterPro" id="IPR041196">
    <property type="entry name" value="LPD37"/>
</dbReference>
<dbReference type="SUPFAM" id="SSF52540">
    <property type="entry name" value="P-loop containing nucleoside triphosphate hydrolases"/>
    <property type="match status" value="2"/>
</dbReference>
<dbReference type="SMART" id="SM00487">
    <property type="entry name" value="DEXDc"/>
    <property type="match status" value="1"/>
</dbReference>
<dbReference type="PROSITE" id="PS00092">
    <property type="entry name" value="N6_MTASE"/>
    <property type="match status" value="1"/>
</dbReference>
<feature type="compositionally biased region" description="Basic and acidic residues" evidence="2">
    <location>
        <begin position="1843"/>
        <end position="1868"/>
    </location>
</feature>
<dbReference type="InterPro" id="IPR014001">
    <property type="entry name" value="Helicase_ATP-bd"/>
</dbReference>
<dbReference type="PROSITE" id="PS51192">
    <property type="entry name" value="HELICASE_ATP_BIND_1"/>
    <property type="match status" value="1"/>
</dbReference>
<dbReference type="GO" id="GO:0006304">
    <property type="term" value="P:DNA modification"/>
    <property type="evidence" value="ECO:0007669"/>
    <property type="project" value="InterPro"/>
</dbReference>
<dbReference type="GO" id="GO:0009007">
    <property type="term" value="F:site-specific DNA-methyltransferase (adenine-specific) activity"/>
    <property type="evidence" value="ECO:0007669"/>
    <property type="project" value="UniProtKB-EC"/>
</dbReference>
<dbReference type="Pfam" id="PF07669">
    <property type="entry name" value="Eco57I"/>
    <property type="match status" value="1"/>
</dbReference>
<feature type="region of interest" description="Disordered" evidence="2">
    <location>
        <begin position="993"/>
        <end position="1016"/>
    </location>
</feature>
<name>A0A2D2DW92_9BURK</name>
<dbReference type="PANTHER" id="PTHR41313">
    <property type="entry name" value="ADENINE-SPECIFIC METHYLTRANSFERASE"/>
    <property type="match status" value="1"/>
</dbReference>
<dbReference type="InterPro" id="IPR052933">
    <property type="entry name" value="DNA_Protect_Modify"/>
</dbReference>
<dbReference type="PANTHER" id="PTHR41313:SF1">
    <property type="entry name" value="DNA METHYLASE ADENINE-SPECIFIC DOMAIN-CONTAINING PROTEIN"/>
    <property type="match status" value="1"/>
</dbReference>
<proteinExistence type="predicted"/>
<dbReference type="Gene3D" id="3.40.50.150">
    <property type="entry name" value="Vaccinia Virus protein VP39"/>
    <property type="match status" value="2"/>
</dbReference>
<dbReference type="InterPro" id="IPR011639">
    <property type="entry name" value="MethylTrfase_TaqI-like_dom"/>
</dbReference>
<evidence type="ECO:0000313" key="5">
    <source>
        <dbReference type="Proteomes" id="UP000229897"/>
    </source>
</evidence>
<feature type="region of interest" description="Disordered" evidence="2">
    <location>
        <begin position="1757"/>
        <end position="1873"/>
    </location>
</feature>
<feature type="compositionally biased region" description="Basic and acidic residues" evidence="2">
    <location>
        <begin position="3807"/>
        <end position="3816"/>
    </location>
</feature>
<sequence>MTGLTEARKKLPALGTLDDAAFVDAVHTMYYPGMDKAELSAKLGYQPPAAPSESAGLVRTAGDVGIKLGQGVVDLGSAVVGLGSLATGGMVGKGMRAAGYDPKRTNEFLGEFLSDSQKASDEKVAQADGFVGTIAESVKNPRAILGSIAQSAPGMLGGMGVTGALARKVATRAALATGEGAAASAASLAAGKSAAEATAAAMATGAGRKAAAEAVNAAGTKLIGAGALTEGAQTAGNIADRAQAEGREYSDYALPAVGAGLGTALIGLGAGKVMGDAATQIATRSAGAEVRSTLAGRVGKGVLSEGVLEEMPQSAQEQVFTNIAMGEEDLAKGVSNAAGTGLVTGMAMGGGMAALQGGQAAAPTPAPVAGPAPAPTRLPDTGPLSRAANAGQAALAQQQAATAAATPPAAAAHASSLGQIDGRLAELIAIGHGSVAQRVRGADGQVSAAPAVPGRRLTPDEIAEFNSLKQARKARTEIPADQQAEFAALLAEEEAAINAKFEPAKAAAAEARSLADERQIAEMLEEEARAQRSAAAEREAQEALTTNAIIEHERAERAAANRAALRAEVLANAAIPAEHKKPAFLAALKRDGYVNPALTADDHADIDDATAPVPSLPNELVDAVPERLAPAPAPAATNTRAVDDAIAAGMRLKTANGAMLHKPGSSKVFKLSTAQKAYYQKVMARLARDAAPIAETPAVPQAAAEIAPVLTTDQAPTVAKTTLDIAAHESATSPLNELAQPTAAQKEAGNYKLGRVKLHGLDLSIENPAGSTRSGVDGQGNAWEAKMAHHYGYIRGTMGADKDHVDAFIGPNPDSDKVFVVDQIHPKSGKFDEHKVMFGFDSLDDARDGYEANYAAGWKGGRHITETDTSVFKTWLASGKTRRPFAESARRRGIRAVEDMQAEATLLGATPEQVDGIASVEELWRKQFPNTYGNTPEERKGAPLLGKQELNRMTTREMTDEQLLQAKIVFAGQARAPKIDKEIAARRLNVPAPQAAPEPAAQDAVPADPPAAGPIANATAPEHVQIGVDDRELGQIVEEFNGAQAEMMEGDHPVTNIFQPPAKGEVVRLNDKAKVYHKEHGWMTPAEARVTIEAWKARVQDQGDNDDIRSVNSKRVVLSLFDLSGEWSRPWEEAGYQVYRFDIQADPDVGDVNKFSSDFFGDWFGDFDGLDIYAILAATPCTDFAVSGARHFAAKDEDGRTVASVKLVHQTLRTIEYFKPAVWALENPVGRIERLGGLPAWRLSFDPNHLGDPYTKKTLIWGRFNGDLPVAPVKPTEGSKMHKLYGGKSMATKNARSVTPEGFSYGFFMANNAHDNPVMAIANKYDRLDRDLIARAVDAGVTEGQINNAVEDSYYMDMDDEAANAAIANLIEENSAPDPEPTPLPKKGKKAPKPTAPAESQVTPARPADIKSYTEKEAQAEWEASREYKRGAIMSRVDRRDLAQKAWADLTADERKMVREALDGDFDAPMWYINSQGQKIDKFPTLAAPVKSEAQLAEERGSQRWADLSFKGRYNLLLNNGIGGVNAEQGQYSTWTELAGALRTRILAGFEAAAAPKADVQAPAAVDPSPKIDAAKDTVKAAPKAKRSTDIILRNDWGVSDINGWTEIEGGTNEPTDYGLVGGMKDAFLADAQNFLRKVSSALQAQGFVPYKDDKGRLVKAVQVNKSGVADAGEVSMTIFHPEKGHGVYLKINASMLRGIVPTTKSGVSIMMRIGTQTNQLGTRDRNRFMPVDLSAVELAELAAQAVHAAAIPRAEVAKSDANTDTDPTPAPAETKEQTNDSTTATSAPAIDSPVADGQRPAGDAVTRGARPPRIRAGRSDAGSVREPRGRDQVTDDASADVGHGRGADPVPDRAPDAVERGDKRVPADFRPGIGGLTREGSWLDTAGRNVDLIELALKIEGENRPATPSEQEQLAKYVGFGASAIRNKLFPIPPAHAKLQEPARLIWPGLIAEASWRALAERMEALPAAWQRSVLQSSQYAHYTSEGIIRSTWSAMQRLGFTGGKVFEPGMGIGSFSMLMPDSVRQTSRYTGIEFDGPTALIARLLSPEQNMLHDDFIKRKFPRDYFDVAIGNPPFSQTQIFADPDYEKHGFMLHDFFFAKSIDRVRPGGLLAFVTSKGTMDKQTDKARKYLAARADLLGAIRLPSTAFEDNAGTSVVTDVIFLRKRLEGEAPAGQPWANVATVDTKDGPTVINEYFARHPEMVLGQNRLSGNVDDMGRRIHSNGRGEARYTVVSYDDTPAELDAKFAAAVERLPANAYSVLTQSTESVRRETAKVDFDPSVKREGVVYLAEDGTIMRVENGVGHPLASGMKMTESDKAWFAGYVGIRDLVNEARLAQSTGGKWEAALKKLNKAYDAFRAEHGPINDFRVQVRKSTDEEGNVVETESRVFKNRRRFREDYDSAILTQLETINEAGDIVKSAFLLGRTIGKPLSRDIKTIGDALAVSLDETGHLNLDDVGRRLGLSRDEAIEALGNQVYRAPAGDWQLADEYLSGDVVSKLEEAEHAARLDASLARNIEALTAAQPEKLGPSQISAKLGASWIPAEHVNAFAAEIGAGAVSFDPKTETWQVDGGNLRSERRAGAEYGTGARSPSELLESALNSRSLKVTFKVDGKTVTDAEATTAANEMRKKIKDKFKGWIWTDSERASELVESYNKRYNNIAPRRFDGAYLTLPGVSMRYTLHPHQKNGIARIIHTGDTYLAHAVGSGKTIEMIAAGMEQKRLGLISKPMYVVPNHMLEQFSNEFMELYPLANIMVADDENFSAERRKAFIASATLNNPDAVIITHDAFQRIGVKEESVAPIRDEILADLEIELSETAKDNGARVRRSQLEQQIEAVTQRFDRIVAAGGKDSTLKFEDIGVDFIFADEAHVFRKLDFHTAQQIKGIDPNGSKRALDMYVKKRWLQQQRPGRAMVFASGTPVTNTMGELYTIMRFFAPEEMDRAGIATFDAWARQFGEVTPALEPNAAGKYELIERFAKFDNVPELMSRVRQFMDVLTSEHLGALVKRPDLIGGKPNLNIVTSGADLEHYMKNVLGPRIETSKRWKPTKEEPNNPDPVVSIITDGRFAAIDPRFFGGNVGEEGSIITLMGDKVAAAYHAGKDNVYQDKNGKDEPIKGSTQIVFYNMGFGEQSQRNRGFDARGAFTKRLTDGGIPRKQIAWFDDANTDAKKEAVFKDMRSGKLRVLIGSAKKMGTGVNVQKRLAVLHYQDPPWFPADVEQPHGRIIRQGNQNAEVTIEWYTTKGTYQSTMWQMVGRKQRFIDQAFSGDKTLRSMDDMGEASLFEQAAAVASGDPRAIQLAGLKQEVERFERLQAAHANEQIGVRSALRGAQWEVEHAGKVINHYSAAFKIIGERIYTFTAGKVGKAVFDKVGEFGQAVKDAFNRVAADSITGPAARDQQIGALGDDLPITVDAESFGGKLNGEFTLYVHVGDLPLTVTTTSAMGENVDAVGLGRRIVNQVNSISQDLAKAKAKLSSGQTDLVRLRKKFGAPFEYQQEMAEKYGDLKRLEEELRLEGMAPPAVPVVIDAAGMTAAEAASSPGAQDEPPAPDGLMFSRARIDTDAPLVNIFSQIATDDAAFRMPDSDAKTLAGILADMAPALSVDEFVGEGDLEDAAAPVDRAWHIMSPTGEQASVYHNNRNKEIWLDISNWKEGRTGSVVYQAVATLAHNTGHVFIGDPAGLSDKALYRRTEHMISSALRHGTTKHLAPHARQVEATGTAGGADVRPIDWQEGDDAHNLQEMLVSSYTNILHLFPEIADVTYNFARARFERAPVRASAGALRADQSDLGEWSDEQGLGPADGGSTAGRGTDRADEGARDVGRVDAVPFTDADFVAAAESVRSAFDVFFPTARGKYTPPIGVSDIKRAVLTQSVLQEVGRDGGREVLDHVSERLLQRVSPQLARLLYSRDAEYFRDDGVSSVPTLPAGADAGTAAPLDLSGVDFLRAMKATEQLNRELAKADMAPVRALRTAPNAQFALARQVGKALGIDVNFVSKNAEFEGVAYNGVAYLTEGMRNAELAIAGHETLHALEQSNPELGAKLRTQIRAYLKEGVVEDRQAREFAANGFQDVTEDQAEAEVIADINGGMWLDPVFWSDLAKVDRSLFRSVAYKFMEVAAKLIKSLRGSRFDVAALVRDVDAVRAIMVATWAENNATRDAAAPAPVVSRAMRESSVALPSAKWLSDEAIAKEVENRIGKFEHQPVIRIRDSAFGVLPGVARDERVSGAVYEGVIYLFRDALPTLREVQRTLFHEMMHYGLQRFLPSDEYITRMNMLYQRDGAFRAEADRWVKTEQGQLAVKEGGQKHATARGIDEALAVLAEPNAGAFTRMDVRAKVERAVQRWLANLAEWMGMAEAAAYWRGMKNEEARALIEQIFRRTATDFPPADPWAGAGRAALRKGKAASSGAAAPGNSPAFKAWFGDSKVVNDDGTPLVVYHGTSADIRVFNTSAGWYGRGIYFAHDPAWASEFAEESGLDNDGGDNVVPAYLSLQRPFIFRDKANDEASNIELMRELGISERKINKAIGADDNAADVITAALEGMGHDGLIVMSRDGNEYMALYPQQIKSAVGNSGEFDGGNPDIAFSRAGLGDALASAANSIAEVRLPANYRVGDLFNGTGKLSWWHKSIGTMDNLAKRQPAFAAVYGAVQRFLGDVSRYAVVAADLAPTLLPKLENVADIVGKNRKKALTAADTKAIGAPIFEGTLAWARDAHGKPVKIDALEEQAKAMSTADKARILLEKGIIDDQQNRAWQHNPLDVYDSIIDSRFKDSQLRAGVVWTDAELQSMFGLSADQVVLYRQFRAALDKSLTNLTISEMVKLGGKDAKGMLEQAVAAPDLPAAAALLRDHFIALAKLDPEKMDMHLDTARQIMNVSDKGRDLMDRGYAPLSRFGKHTVYVQEGEDQVYFGMFETQYEASKMARDMRAEHPAAQVSQGTVSADAYKLFAGVSPETIELFGSMVRLDSQASAASTEVYQTYLKLAKNNRSSMKRMIQRKGIAGFSEDAGRVLAGFIYSNARLTAGNAHLGEIDEAVTEIPKQQGELTDAAMQLREHIRHPDAGAPLGGLMFAQFLGGSVASAMVNLTQPFTMTLPYLSQFGGLTKAGARLAAAVKDAGKDATGDAQLDAAMQWAIEEGIVAPQEVHYLQAQASGKGALRAGDGTKAGNTRAHLNNAMAKVTLGWGKLFAMAELANRRITFIAAYRTAVAEGLGDPARFAQEAVAQTQGTYNSGNKPQWARGAVGSLLLTFKQYSIGYLELLSRMAFAGTPGSKERAAGRRAALYMLAVLLLMGGADGLPFEQDLEDAIDGILQRLGYNFSSKRSKQAFLTDTLGQGGADFVLKGVSSMPGMPIDVAGRFGMGNLIPGTGLLTKKDSYTRDLGELTGPAGDVAKRAFTGAGKLLGGDVAGAVLDITPAAVRNVAKGADMLATGAYRDARGYNVNETSGAEAVMKMIGFQPNSTADVQDAKGQALNMVGQNRMRSMEIAEHWAQGLADGDMARVDEARAWRDDWNAKNPATPIRVSMPGVIKRVKAMRQDALNRTQKTAPAALRQTVRRELAETRAE</sequence>
<gene>
    <name evidence="4" type="ORF">CR152_32250</name>
</gene>
<feature type="region of interest" description="Disordered" evidence="2">
    <location>
        <begin position="3780"/>
        <end position="3816"/>
    </location>
</feature>
<dbReference type="RefSeq" id="WP_099883082.1">
    <property type="nucleotide sequence ID" value="NZ_CP024609.1"/>
</dbReference>
<dbReference type="InterPro" id="IPR029063">
    <property type="entry name" value="SAM-dependent_MTases_sf"/>
</dbReference>
<feature type="compositionally biased region" description="Pro residues" evidence="2">
    <location>
        <begin position="364"/>
        <end position="376"/>
    </location>
</feature>
<dbReference type="SUPFAM" id="SSF53335">
    <property type="entry name" value="S-adenosyl-L-methionine-dependent methyltransferases"/>
    <property type="match status" value="2"/>
</dbReference>
<keyword evidence="4" id="KW-0614">Plasmid</keyword>
<dbReference type="PRINTS" id="PR00507">
    <property type="entry name" value="N12N6MTFRASE"/>
</dbReference>
<keyword evidence="5" id="KW-1185">Reference proteome</keyword>
<dbReference type="OrthoDB" id="9784823at2"/>
<dbReference type="InterPro" id="IPR027417">
    <property type="entry name" value="P-loop_NTPase"/>
</dbReference>
<evidence type="ECO:0000256" key="2">
    <source>
        <dbReference type="SAM" id="MobiDB-lite"/>
    </source>
</evidence>
<feature type="domain" description="Helicase ATP-binding" evidence="3">
    <location>
        <begin position="2691"/>
        <end position="2939"/>
    </location>
</feature>
<dbReference type="InterPro" id="IPR049522">
    <property type="entry name" value="ART-PolyVal_dom"/>
</dbReference>
<dbReference type="Pfam" id="PF18760">
    <property type="entry name" value="ART-PolyVal"/>
    <property type="match status" value="1"/>
</dbReference>
<organism evidence="4 5">
    <name type="scientific">Massilia violaceinigra</name>
    <dbReference type="NCBI Taxonomy" id="2045208"/>
    <lineage>
        <taxon>Bacteria</taxon>
        <taxon>Pseudomonadati</taxon>
        <taxon>Pseudomonadota</taxon>
        <taxon>Betaproteobacteria</taxon>
        <taxon>Burkholderiales</taxon>
        <taxon>Oxalobacteraceae</taxon>
        <taxon>Telluria group</taxon>
        <taxon>Massilia</taxon>
    </lineage>
</organism>
<feature type="coiled-coil region" evidence="1">
    <location>
        <begin position="514"/>
        <end position="541"/>
    </location>
</feature>